<protein>
    <submittedName>
        <fullName evidence="1">9845_t:CDS:1</fullName>
    </submittedName>
</protein>
<dbReference type="AlphaFoldDB" id="A0A9N9HPM6"/>
<sequence>DTVTTSFMKANQDAMKSFSEFIEKCLNILKKEPKQPKKMMLKKIENEMSAVRLFIREIQPIMRSNLRGENPKQLEIFKPIDACCQLTQTEMSYQLLRI</sequence>
<comment type="caution">
    <text evidence="1">The sequence shown here is derived from an EMBL/GenBank/DDBJ whole genome shotgun (WGS) entry which is preliminary data.</text>
</comment>
<dbReference type="EMBL" id="CAJVPL010017652">
    <property type="protein sequence ID" value="CAG8699483.1"/>
    <property type="molecule type" value="Genomic_DNA"/>
</dbReference>
<gene>
    <name evidence="1" type="ORF">AGERDE_LOCUS13436</name>
</gene>
<feature type="non-terminal residue" evidence="1">
    <location>
        <position position="1"/>
    </location>
</feature>
<evidence type="ECO:0000313" key="2">
    <source>
        <dbReference type="Proteomes" id="UP000789831"/>
    </source>
</evidence>
<dbReference type="Proteomes" id="UP000789831">
    <property type="component" value="Unassembled WGS sequence"/>
</dbReference>
<keyword evidence="2" id="KW-1185">Reference proteome</keyword>
<feature type="non-terminal residue" evidence="1">
    <location>
        <position position="98"/>
    </location>
</feature>
<organism evidence="1 2">
    <name type="scientific">Ambispora gerdemannii</name>
    <dbReference type="NCBI Taxonomy" id="144530"/>
    <lineage>
        <taxon>Eukaryota</taxon>
        <taxon>Fungi</taxon>
        <taxon>Fungi incertae sedis</taxon>
        <taxon>Mucoromycota</taxon>
        <taxon>Glomeromycotina</taxon>
        <taxon>Glomeromycetes</taxon>
        <taxon>Archaeosporales</taxon>
        <taxon>Ambisporaceae</taxon>
        <taxon>Ambispora</taxon>
    </lineage>
</organism>
<accession>A0A9N9HPM6</accession>
<proteinExistence type="predicted"/>
<name>A0A9N9HPM6_9GLOM</name>
<evidence type="ECO:0000313" key="1">
    <source>
        <dbReference type="EMBL" id="CAG8699483.1"/>
    </source>
</evidence>
<reference evidence="1" key="1">
    <citation type="submission" date="2021-06" db="EMBL/GenBank/DDBJ databases">
        <authorList>
            <person name="Kallberg Y."/>
            <person name="Tangrot J."/>
            <person name="Rosling A."/>
        </authorList>
    </citation>
    <scope>NUCLEOTIDE SEQUENCE</scope>
    <source>
        <strain evidence="1">MT106</strain>
    </source>
</reference>